<dbReference type="CDD" id="cd15539">
    <property type="entry name" value="PHD1_AIRE"/>
    <property type="match status" value="1"/>
</dbReference>
<dbReference type="KEGG" id="qsa:O6P43_000394"/>
<feature type="domain" description="N-acetyltransferase" evidence="9">
    <location>
        <begin position="487"/>
        <end position="639"/>
    </location>
</feature>
<keyword evidence="5" id="KW-0539">Nucleus</keyword>
<dbReference type="GO" id="GO:0000977">
    <property type="term" value="F:RNA polymerase II transcription regulatory region sequence-specific DNA binding"/>
    <property type="evidence" value="ECO:0007669"/>
    <property type="project" value="TreeGrafter"/>
</dbReference>
<dbReference type="Pfam" id="PF23011">
    <property type="entry name" value="PHD-1st_NSD"/>
    <property type="match status" value="1"/>
</dbReference>
<dbReference type="Pfam" id="PF16135">
    <property type="entry name" value="TDBD"/>
    <property type="match status" value="2"/>
</dbReference>
<keyword evidence="11" id="KW-1185">Reference proteome</keyword>
<dbReference type="FunFam" id="3.40.630.30:FF:000073">
    <property type="entry name" value="PHD finger family protein"/>
    <property type="match status" value="1"/>
</dbReference>
<dbReference type="PANTHER" id="PTHR47025">
    <property type="entry name" value="AUTOIMMUNE REGULATOR"/>
    <property type="match status" value="1"/>
</dbReference>
<dbReference type="InterPro" id="IPR019787">
    <property type="entry name" value="Znf_PHD-finger"/>
</dbReference>
<evidence type="ECO:0000256" key="2">
    <source>
        <dbReference type="ARBA" id="ARBA00022723"/>
    </source>
</evidence>
<dbReference type="PROSITE" id="PS51186">
    <property type="entry name" value="GNAT"/>
    <property type="match status" value="1"/>
</dbReference>
<evidence type="ECO:0000313" key="10">
    <source>
        <dbReference type="EMBL" id="KAJ7981075.1"/>
    </source>
</evidence>
<reference evidence="10 11" key="1">
    <citation type="journal article" date="2023" name="Science">
        <title>Elucidation of the pathway for biosynthesis of saponin adjuvants from the soapbark tree.</title>
        <authorList>
            <person name="Reed J."/>
            <person name="Orme A."/>
            <person name="El-Demerdash A."/>
            <person name="Owen C."/>
            <person name="Martin L.B.B."/>
            <person name="Misra R.C."/>
            <person name="Kikuchi S."/>
            <person name="Rejzek M."/>
            <person name="Martin A.C."/>
            <person name="Harkess A."/>
            <person name="Leebens-Mack J."/>
            <person name="Louveau T."/>
            <person name="Stephenson M.J."/>
            <person name="Osbourn A."/>
        </authorList>
    </citation>
    <scope>NUCLEOTIDE SEQUENCE [LARGE SCALE GENOMIC DNA]</scope>
    <source>
        <strain evidence="10">S10</strain>
    </source>
</reference>
<dbReference type="SUPFAM" id="SSF55729">
    <property type="entry name" value="Acyl-CoA N-acyltransferases (Nat)"/>
    <property type="match status" value="1"/>
</dbReference>
<dbReference type="InterPro" id="IPR059153">
    <property type="entry name" value="NSD_PHD-1st"/>
</dbReference>
<sequence>MLRAFPTKLKDLLASGILEGLRVKYVRGLKVRLPGETGLQGVVRGSGIECYCDMCGGVEVVTPTVFELHAGSSNKRPPEYIYLENGNTLRDVMNLCLTAPLHILEEAIRNAIGCSSMKKSAICLNCKGPITESGNGSSVLLCNSCIDLTESQPRPIQTRDSTRSPNSAVAPKLPSNVLKGSSSQGKSKGRLTRKDLRLHKLVFEEDVLPDGTEVAYYARGQKLLVGYKKGVGIFCTCCNSEVSPSQFEAHAGWASRRKPYLHIYTSNGVSLHELSISLSRGRKFSSHENDDLCSICQDGGDLLCCDGCPRAFHLDCVPLPCIPSGTWYCRYCQNVFQRDRSLENNANALAAGRIAGVDPLEQINQRCIRIVKIQKVDHGGCALCSGHGFSKNFGPRTVLICDQCEREYHVGCLKDHNIQNLKELPQGNWFCSTNCTHIHSALLNLVAHGEEKLPVSLLNIIKKKHEEKGLESGASLDIKWRVLNWKLSNCDNTRQLLSKAVSIFHSCFDPIIDSASGRDFIPSMLYGRSIRGQEFGGMYCAVLTVNKLVVSAGMFRIFGPEVAELPLVATDTDCQGQGYFQALFSCIEKLLGSLNVRHLVLPAAEEAESIWTNKFGFQKLNQDQLNKYKKHYQMMVFQETPVLWKSVPEQSVD</sequence>
<dbReference type="EMBL" id="JARAOO010000001">
    <property type="protein sequence ID" value="KAJ7981075.1"/>
    <property type="molecule type" value="Genomic_DNA"/>
</dbReference>
<evidence type="ECO:0000256" key="1">
    <source>
        <dbReference type="ARBA" id="ARBA00004123"/>
    </source>
</evidence>
<comment type="caution">
    <text evidence="10">The sequence shown here is derived from an EMBL/GenBank/DDBJ whole genome shotgun (WGS) entry which is preliminary data.</text>
</comment>
<dbReference type="PANTHER" id="PTHR47025:SF2">
    <property type="entry name" value="AUTOIMMUNE REGULATOR"/>
    <property type="match status" value="1"/>
</dbReference>
<keyword evidence="3 6" id="KW-0863">Zinc-finger</keyword>
<evidence type="ECO:0000259" key="8">
    <source>
        <dbReference type="PROSITE" id="PS50016"/>
    </source>
</evidence>
<evidence type="ECO:0000256" key="3">
    <source>
        <dbReference type="ARBA" id="ARBA00022771"/>
    </source>
</evidence>
<dbReference type="FunFam" id="3.30.40.10:FF:000494">
    <property type="entry name" value="Acyl-CoA N-acyltransferase with RING/FYVE/PHD-type zinc finger domain"/>
    <property type="match status" value="1"/>
</dbReference>
<dbReference type="GO" id="GO:0016747">
    <property type="term" value="F:acyltransferase activity, transferring groups other than amino-acyl groups"/>
    <property type="evidence" value="ECO:0007669"/>
    <property type="project" value="InterPro"/>
</dbReference>
<dbReference type="AlphaFoldDB" id="A0AAD7QGG5"/>
<dbReference type="PROSITE" id="PS50016">
    <property type="entry name" value="ZF_PHD_2"/>
    <property type="match status" value="1"/>
</dbReference>
<dbReference type="InterPro" id="IPR032308">
    <property type="entry name" value="TDBD"/>
</dbReference>
<dbReference type="PROSITE" id="PS01359">
    <property type="entry name" value="ZF_PHD_1"/>
    <property type="match status" value="1"/>
</dbReference>
<dbReference type="InterPro" id="IPR019786">
    <property type="entry name" value="Zinc_finger_PHD-type_CS"/>
</dbReference>
<keyword evidence="2" id="KW-0479">Metal-binding</keyword>
<dbReference type="Gene3D" id="3.30.40.10">
    <property type="entry name" value="Zinc/RING finger domain, C3HC4 (zinc finger)"/>
    <property type="match status" value="2"/>
</dbReference>
<feature type="domain" description="PHD-type" evidence="8">
    <location>
        <begin position="290"/>
        <end position="335"/>
    </location>
</feature>
<dbReference type="Proteomes" id="UP001163823">
    <property type="component" value="Chromosome 1"/>
</dbReference>
<dbReference type="GO" id="GO:0045944">
    <property type="term" value="P:positive regulation of transcription by RNA polymerase II"/>
    <property type="evidence" value="ECO:0007669"/>
    <property type="project" value="TreeGrafter"/>
</dbReference>
<organism evidence="10 11">
    <name type="scientific">Quillaja saponaria</name>
    <name type="common">Soap bark tree</name>
    <dbReference type="NCBI Taxonomy" id="32244"/>
    <lineage>
        <taxon>Eukaryota</taxon>
        <taxon>Viridiplantae</taxon>
        <taxon>Streptophyta</taxon>
        <taxon>Embryophyta</taxon>
        <taxon>Tracheophyta</taxon>
        <taxon>Spermatophyta</taxon>
        <taxon>Magnoliopsida</taxon>
        <taxon>eudicotyledons</taxon>
        <taxon>Gunneridae</taxon>
        <taxon>Pentapetalae</taxon>
        <taxon>rosids</taxon>
        <taxon>fabids</taxon>
        <taxon>Fabales</taxon>
        <taxon>Quillajaceae</taxon>
        <taxon>Quillaja</taxon>
    </lineage>
</organism>
<feature type="region of interest" description="Disordered" evidence="7">
    <location>
        <begin position="153"/>
        <end position="190"/>
    </location>
</feature>
<dbReference type="SUPFAM" id="SSF57903">
    <property type="entry name" value="FYVE/PHD zinc finger"/>
    <property type="match status" value="2"/>
</dbReference>
<dbReference type="InterPro" id="IPR001965">
    <property type="entry name" value="Znf_PHD"/>
</dbReference>
<name>A0AAD7QGG5_QUISA</name>
<dbReference type="Pfam" id="PF23209">
    <property type="entry name" value="IDM1_C"/>
    <property type="match status" value="1"/>
</dbReference>
<dbReference type="SMART" id="SM00249">
    <property type="entry name" value="PHD"/>
    <property type="match status" value="2"/>
</dbReference>
<comment type="subcellular location">
    <subcellularLocation>
        <location evidence="1">Nucleus</location>
    </subcellularLocation>
</comment>
<evidence type="ECO:0000256" key="6">
    <source>
        <dbReference type="PROSITE-ProRule" id="PRU00146"/>
    </source>
</evidence>
<feature type="compositionally biased region" description="Polar residues" evidence="7">
    <location>
        <begin position="153"/>
        <end position="167"/>
    </location>
</feature>
<dbReference type="GO" id="GO:0008270">
    <property type="term" value="F:zinc ion binding"/>
    <property type="evidence" value="ECO:0007669"/>
    <property type="project" value="UniProtKB-KW"/>
</dbReference>
<dbReference type="InterPro" id="IPR013083">
    <property type="entry name" value="Znf_RING/FYVE/PHD"/>
</dbReference>
<dbReference type="InterPro" id="IPR056511">
    <property type="entry name" value="IDM1_C"/>
</dbReference>
<accession>A0AAD7QGG5</accession>
<dbReference type="GO" id="GO:0003682">
    <property type="term" value="F:chromatin binding"/>
    <property type="evidence" value="ECO:0007669"/>
    <property type="project" value="TreeGrafter"/>
</dbReference>
<proteinExistence type="predicted"/>
<evidence type="ECO:0000259" key="9">
    <source>
        <dbReference type="PROSITE" id="PS51186"/>
    </source>
</evidence>
<keyword evidence="4" id="KW-0862">Zinc</keyword>
<dbReference type="InterPro" id="IPR011011">
    <property type="entry name" value="Znf_FYVE_PHD"/>
</dbReference>
<evidence type="ECO:0000256" key="7">
    <source>
        <dbReference type="SAM" id="MobiDB-lite"/>
    </source>
</evidence>
<gene>
    <name evidence="10" type="ORF">O6P43_000394</name>
</gene>
<dbReference type="GO" id="GO:0005634">
    <property type="term" value="C:nucleus"/>
    <property type="evidence" value="ECO:0007669"/>
    <property type="project" value="UniProtKB-SubCell"/>
</dbReference>
<dbReference type="Gene3D" id="3.40.630.30">
    <property type="match status" value="1"/>
</dbReference>
<protein>
    <submittedName>
        <fullName evidence="10">Acyl-CoA N-acyltransferase with RING/FYVE/PHD-type zinc finger domain</fullName>
    </submittedName>
</protein>
<evidence type="ECO:0000256" key="4">
    <source>
        <dbReference type="ARBA" id="ARBA00022833"/>
    </source>
</evidence>
<evidence type="ECO:0000256" key="5">
    <source>
        <dbReference type="ARBA" id="ARBA00023242"/>
    </source>
</evidence>
<evidence type="ECO:0000313" key="11">
    <source>
        <dbReference type="Proteomes" id="UP001163823"/>
    </source>
</evidence>
<dbReference type="InterPro" id="IPR016181">
    <property type="entry name" value="Acyl_CoA_acyltransferase"/>
</dbReference>
<dbReference type="GO" id="GO:0042393">
    <property type="term" value="F:histone binding"/>
    <property type="evidence" value="ECO:0007669"/>
    <property type="project" value="TreeGrafter"/>
</dbReference>
<dbReference type="InterPro" id="IPR000182">
    <property type="entry name" value="GNAT_dom"/>
</dbReference>